<evidence type="ECO:0000313" key="2">
    <source>
        <dbReference type="EMBL" id="QDU79841.1"/>
    </source>
</evidence>
<protein>
    <submittedName>
        <fullName evidence="2">Uncharacterized protein</fullName>
    </submittedName>
</protein>
<feature type="transmembrane region" description="Helical" evidence="1">
    <location>
        <begin position="274"/>
        <end position="291"/>
    </location>
</feature>
<dbReference type="RefSeq" id="WP_144994766.1">
    <property type="nucleotide sequence ID" value="NZ_CP036281.1"/>
</dbReference>
<feature type="transmembrane region" description="Helical" evidence="1">
    <location>
        <begin position="73"/>
        <end position="93"/>
    </location>
</feature>
<dbReference type="AlphaFoldDB" id="A0A518CKT9"/>
<keyword evidence="1" id="KW-0812">Transmembrane</keyword>
<keyword evidence="1" id="KW-1133">Transmembrane helix</keyword>
<evidence type="ECO:0000256" key="1">
    <source>
        <dbReference type="SAM" id="Phobius"/>
    </source>
</evidence>
<organism evidence="2 3">
    <name type="scientific">Polystyrenella longa</name>
    <dbReference type="NCBI Taxonomy" id="2528007"/>
    <lineage>
        <taxon>Bacteria</taxon>
        <taxon>Pseudomonadati</taxon>
        <taxon>Planctomycetota</taxon>
        <taxon>Planctomycetia</taxon>
        <taxon>Planctomycetales</taxon>
        <taxon>Planctomycetaceae</taxon>
        <taxon>Polystyrenella</taxon>
    </lineage>
</organism>
<proteinExistence type="predicted"/>
<dbReference type="OrthoDB" id="7055466at2"/>
<gene>
    <name evidence="2" type="ORF">Pla110_15600</name>
</gene>
<keyword evidence="3" id="KW-1185">Reference proteome</keyword>
<keyword evidence="1" id="KW-0472">Membrane</keyword>
<dbReference type="Proteomes" id="UP000317178">
    <property type="component" value="Chromosome"/>
</dbReference>
<dbReference type="EMBL" id="CP036281">
    <property type="protein sequence ID" value="QDU79841.1"/>
    <property type="molecule type" value="Genomic_DNA"/>
</dbReference>
<evidence type="ECO:0000313" key="3">
    <source>
        <dbReference type="Proteomes" id="UP000317178"/>
    </source>
</evidence>
<feature type="transmembrane region" description="Helical" evidence="1">
    <location>
        <begin position="12"/>
        <end position="31"/>
    </location>
</feature>
<dbReference type="KEGG" id="plon:Pla110_15600"/>
<sequence length="364" mass="42455">MFRIGYIHNFRTDLAFFLLLPFLAIGFSLLAQNYLSAVALLSVSVWITYPHHAATFVRTFGLKEDMAQYRERLIVGPIVIISLAWVGLNYAPITYLALIQFWAYQHSIMQQHGFARIYDFKARTGMATTGKWDLCLNWVLFVNLLITAPLFTNFWVREMYVYNWRITAEQVTMVQNVSWSLTGVYVFLYAIHLVTVLRTGHALNPLKYCFLGSSYFLWYFVAWQIDNVFVFGIADRIMHGVQYMVIVYLYMDRKVQDSETEETYIKRFLSAGHISAYLGLLLVYTLLYQIVRDKPFSEFNFGLNLMIFMEPYMQSIPEAGLGELSEKNALSFVFFMAVETVATIHYYYDSFIWKVSNKKTQKGL</sequence>
<accession>A0A518CKT9</accession>
<name>A0A518CKT9_9PLAN</name>
<feature type="transmembrane region" description="Helical" evidence="1">
    <location>
        <begin position="216"/>
        <end position="234"/>
    </location>
</feature>
<reference evidence="2 3" key="1">
    <citation type="submission" date="2019-02" db="EMBL/GenBank/DDBJ databases">
        <title>Deep-cultivation of Planctomycetes and their phenomic and genomic characterization uncovers novel biology.</title>
        <authorList>
            <person name="Wiegand S."/>
            <person name="Jogler M."/>
            <person name="Boedeker C."/>
            <person name="Pinto D."/>
            <person name="Vollmers J."/>
            <person name="Rivas-Marin E."/>
            <person name="Kohn T."/>
            <person name="Peeters S.H."/>
            <person name="Heuer A."/>
            <person name="Rast P."/>
            <person name="Oberbeckmann S."/>
            <person name="Bunk B."/>
            <person name="Jeske O."/>
            <person name="Meyerdierks A."/>
            <person name="Storesund J.E."/>
            <person name="Kallscheuer N."/>
            <person name="Luecker S."/>
            <person name="Lage O.M."/>
            <person name="Pohl T."/>
            <person name="Merkel B.J."/>
            <person name="Hornburger P."/>
            <person name="Mueller R.-W."/>
            <person name="Bruemmer F."/>
            <person name="Labrenz M."/>
            <person name="Spormann A.M."/>
            <person name="Op den Camp H."/>
            <person name="Overmann J."/>
            <person name="Amann R."/>
            <person name="Jetten M.S.M."/>
            <person name="Mascher T."/>
            <person name="Medema M.H."/>
            <person name="Devos D.P."/>
            <person name="Kaster A.-K."/>
            <person name="Ovreas L."/>
            <person name="Rohde M."/>
            <person name="Galperin M.Y."/>
            <person name="Jogler C."/>
        </authorList>
    </citation>
    <scope>NUCLEOTIDE SEQUENCE [LARGE SCALE GENOMIC DNA]</scope>
    <source>
        <strain evidence="2 3">Pla110</strain>
    </source>
</reference>
<feature type="transmembrane region" description="Helical" evidence="1">
    <location>
        <begin position="37"/>
        <end position="61"/>
    </location>
</feature>
<feature type="transmembrane region" description="Helical" evidence="1">
    <location>
        <begin position="136"/>
        <end position="156"/>
    </location>
</feature>
<feature type="transmembrane region" description="Helical" evidence="1">
    <location>
        <begin position="329"/>
        <end position="348"/>
    </location>
</feature>
<feature type="transmembrane region" description="Helical" evidence="1">
    <location>
        <begin position="177"/>
        <end position="196"/>
    </location>
</feature>